<keyword evidence="1" id="KW-0812">Transmembrane</keyword>
<evidence type="ECO:0000256" key="1">
    <source>
        <dbReference type="SAM" id="Phobius"/>
    </source>
</evidence>
<dbReference type="VEuPathDB" id="VectorBase:GPAI028928"/>
<accession>A0A1A9ZYI0</accession>
<protein>
    <submittedName>
        <fullName evidence="2">Uncharacterized protein</fullName>
    </submittedName>
</protein>
<evidence type="ECO:0000313" key="3">
    <source>
        <dbReference type="Proteomes" id="UP000092445"/>
    </source>
</evidence>
<evidence type="ECO:0000313" key="2">
    <source>
        <dbReference type="EnsemblMetazoa" id="GPAI028928-PA"/>
    </source>
</evidence>
<sequence>MICLVYVEQFTHRKLPHANLGIWVAAGTLAGLKRLCVAFCFLESKSDLLMRRAFPCQNLQSSRDIFHKDSSHFAIPNIALYSVHVTAHRVTTRRDSVIATQGLDFDSCQLSPSLHSCIKQSTWIITKTDRIFATRSLDFDSFE</sequence>
<keyword evidence="1" id="KW-1133">Transmembrane helix</keyword>
<feature type="transmembrane region" description="Helical" evidence="1">
    <location>
        <begin position="20"/>
        <end position="42"/>
    </location>
</feature>
<dbReference type="EnsemblMetazoa" id="GPAI028928-RA">
    <property type="protein sequence ID" value="GPAI028928-PA"/>
    <property type="gene ID" value="GPAI028928"/>
</dbReference>
<keyword evidence="3" id="KW-1185">Reference proteome</keyword>
<reference evidence="3" key="1">
    <citation type="submission" date="2014-03" db="EMBL/GenBank/DDBJ databases">
        <authorList>
            <person name="Aksoy S."/>
            <person name="Warren W."/>
            <person name="Wilson R.K."/>
        </authorList>
    </citation>
    <scope>NUCLEOTIDE SEQUENCE [LARGE SCALE GENOMIC DNA]</scope>
    <source>
        <strain evidence="3">IAEA</strain>
    </source>
</reference>
<dbReference type="Proteomes" id="UP000092445">
    <property type="component" value="Unassembled WGS sequence"/>
</dbReference>
<organism evidence="2 3">
    <name type="scientific">Glossina pallidipes</name>
    <name type="common">Tsetse fly</name>
    <dbReference type="NCBI Taxonomy" id="7398"/>
    <lineage>
        <taxon>Eukaryota</taxon>
        <taxon>Metazoa</taxon>
        <taxon>Ecdysozoa</taxon>
        <taxon>Arthropoda</taxon>
        <taxon>Hexapoda</taxon>
        <taxon>Insecta</taxon>
        <taxon>Pterygota</taxon>
        <taxon>Neoptera</taxon>
        <taxon>Endopterygota</taxon>
        <taxon>Diptera</taxon>
        <taxon>Brachycera</taxon>
        <taxon>Muscomorpha</taxon>
        <taxon>Hippoboscoidea</taxon>
        <taxon>Glossinidae</taxon>
        <taxon>Glossina</taxon>
    </lineage>
</organism>
<dbReference type="AlphaFoldDB" id="A0A1A9ZYI0"/>
<keyword evidence="1" id="KW-0472">Membrane</keyword>
<proteinExistence type="predicted"/>
<reference evidence="2" key="2">
    <citation type="submission" date="2020-05" db="UniProtKB">
        <authorList>
            <consortium name="EnsemblMetazoa"/>
        </authorList>
    </citation>
    <scope>IDENTIFICATION</scope>
    <source>
        <strain evidence="2">IAEA</strain>
    </source>
</reference>
<name>A0A1A9ZYI0_GLOPL</name>